<dbReference type="GO" id="GO:0009813">
    <property type="term" value="P:flavonoid biosynthetic process"/>
    <property type="evidence" value="ECO:0007669"/>
    <property type="project" value="UniProtKB-ARBA"/>
</dbReference>
<protein>
    <submittedName>
        <fullName evidence="6">Putative chalcone synthase</fullName>
    </submittedName>
</protein>
<accession>A0A220T7R4</accession>
<evidence type="ECO:0000259" key="4">
    <source>
        <dbReference type="Pfam" id="PF00195"/>
    </source>
</evidence>
<dbReference type="PANTHER" id="PTHR11877:SF49">
    <property type="entry name" value="OS04G0103900 PROTEIN"/>
    <property type="match status" value="1"/>
</dbReference>
<dbReference type="PANTHER" id="PTHR11877">
    <property type="entry name" value="HYDROXYMETHYLGLUTARYL-COA SYNTHASE"/>
    <property type="match status" value="1"/>
</dbReference>
<evidence type="ECO:0000256" key="2">
    <source>
        <dbReference type="PIRSR" id="PIRSR000451-1"/>
    </source>
</evidence>
<dbReference type="Gene3D" id="3.40.47.10">
    <property type="match status" value="2"/>
</dbReference>
<feature type="active site" description="Acyl-thioester intermediate" evidence="2">
    <location>
        <position position="165"/>
    </location>
</feature>
<name>A0A220T7R4_MUSAR</name>
<reference evidence="6" key="1">
    <citation type="journal article" date="2017" name="Front. Plant Sci.">
        <title>Ectopic Expression of the Grape Hyacinth (Muscari armeniacum) R2R3-MYB Transcription Factor Gene, MaAN2, Induces Anthocyanin Accumulation in Tobacco.</title>
        <authorList>
            <person name="Chen K."/>
            <person name="Liu H."/>
            <person name="Lou Q."/>
            <person name="Liu Y."/>
        </authorList>
    </citation>
    <scope>NUCLEOTIDE SEQUENCE</scope>
</reference>
<evidence type="ECO:0000259" key="5">
    <source>
        <dbReference type="Pfam" id="PF02797"/>
    </source>
</evidence>
<sequence>MGSYDSMLTVSKGPAGKAAVLGIGTANPTCVVEQSTLPEYYFRITNSEHMVQLKDKFRRICESSKIDRRYTYDLEAMVKESPAVGQYGAASLDARQKLADVMIPALGAQAATKAISDWGGPMSEITHLVVCNSSGASMPGADYEIIKMLGLPLSTKRFMLYMQGCFGGGTALRLAKDLAENIPASRVLVVCSEPISISGFNGPCKDHIQNLVVQALFGDGAGAVVVGADPRPDVERLLFEIVWTSQNIIQGSDGVIQGKLRESGLMLSLQPEIPLHIAGSIGGLVKEALGSAGISDVNGAFYVVHTGGRAILDAIEMALGLTKEKLAVSREMLRDYGNMSSASVFFVMEAMRRRSEEKQLVTVGEGLEWGLLIGFGPGITVETIVLRCP</sequence>
<evidence type="ECO:0000256" key="1">
    <source>
        <dbReference type="ARBA" id="ARBA00005531"/>
    </source>
</evidence>
<dbReference type="FunFam" id="3.40.47.10:FF:000025">
    <property type="entry name" value="Chalcone synthase 2"/>
    <property type="match status" value="1"/>
</dbReference>
<dbReference type="PIRSF" id="PIRSF000451">
    <property type="entry name" value="PKS_III"/>
    <property type="match status" value="1"/>
</dbReference>
<organism evidence="6">
    <name type="scientific">Muscari armeniacum</name>
    <name type="common">Grape hyacinth</name>
    <dbReference type="NCBI Taxonomy" id="156613"/>
    <lineage>
        <taxon>Eukaryota</taxon>
        <taxon>Viridiplantae</taxon>
        <taxon>Streptophyta</taxon>
        <taxon>Embryophyta</taxon>
        <taxon>Tracheophyta</taxon>
        <taxon>Spermatophyta</taxon>
        <taxon>Magnoliopsida</taxon>
        <taxon>Liliopsida</taxon>
        <taxon>Asparagales</taxon>
        <taxon>Hyacinthaceae</taxon>
        <taxon>Hyacinthoideae</taxon>
        <taxon>Hyacintheae</taxon>
        <taxon>Muscari</taxon>
    </lineage>
</organism>
<feature type="domain" description="Chalcone/stilbene synthase C-terminal" evidence="5">
    <location>
        <begin position="240"/>
        <end position="387"/>
    </location>
</feature>
<dbReference type="FunFam" id="3.40.47.10:FF:000014">
    <property type="entry name" value="Chalcone synthase 1"/>
    <property type="match status" value="1"/>
</dbReference>
<keyword evidence="3" id="KW-0012">Acyltransferase</keyword>
<dbReference type="InterPro" id="IPR001099">
    <property type="entry name" value="Chalcone/stilbene_synt_N"/>
</dbReference>
<evidence type="ECO:0000256" key="3">
    <source>
        <dbReference type="RuleBase" id="RU003633"/>
    </source>
</evidence>
<dbReference type="InterPro" id="IPR012328">
    <property type="entry name" value="Chalcone/stilbene_synt_C"/>
</dbReference>
<dbReference type="EMBL" id="MF041820">
    <property type="protein sequence ID" value="ASK51798.1"/>
    <property type="molecule type" value="mRNA"/>
</dbReference>
<proteinExistence type="evidence at transcript level"/>
<dbReference type="GO" id="GO:0030639">
    <property type="term" value="P:polyketide biosynthetic process"/>
    <property type="evidence" value="ECO:0007669"/>
    <property type="project" value="TreeGrafter"/>
</dbReference>
<dbReference type="InterPro" id="IPR011141">
    <property type="entry name" value="Polyketide_synthase_type-III"/>
</dbReference>
<evidence type="ECO:0000313" key="6">
    <source>
        <dbReference type="EMBL" id="ASK51798.1"/>
    </source>
</evidence>
<comment type="similarity">
    <text evidence="1 3">Belongs to the thiolase-like superfamily. Chalcone/stilbene synthases family.</text>
</comment>
<dbReference type="AlphaFoldDB" id="A0A220T7R4"/>
<dbReference type="InterPro" id="IPR016039">
    <property type="entry name" value="Thiolase-like"/>
</dbReference>
<dbReference type="Pfam" id="PF00195">
    <property type="entry name" value="Chal_sti_synt_N"/>
    <property type="match status" value="1"/>
</dbReference>
<dbReference type="SUPFAM" id="SSF53901">
    <property type="entry name" value="Thiolase-like"/>
    <property type="match status" value="2"/>
</dbReference>
<dbReference type="GO" id="GO:0016747">
    <property type="term" value="F:acyltransferase activity, transferring groups other than amino-acyl groups"/>
    <property type="evidence" value="ECO:0007669"/>
    <property type="project" value="InterPro"/>
</dbReference>
<dbReference type="Pfam" id="PF02797">
    <property type="entry name" value="Chal_sti_synt_C"/>
    <property type="match status" value="1"/>
</dbReference>
<feature type="domain" description="Chalcone/stilbene synthase N-terminal" evidence="4">
    <location>
        <begin position="12"/>
        <end position="230"/>
    </location>
</feature>
<dbReference type="CDD" id="cd00831">
    <property type="entry name" value="CHS_like"/>
    <property type="match status" value="1"/>
</dbReference>
<keyword evidence="3" id="KW-0808">Transferase</keyword>